<dbReference type="OrthoDB" id="10033993at2759"/>
<dbReference type="EMBL" id="CAJOBD010009047">
    <property type="protein sequence ID" value="CAF4127018.1"/>
    <property type="molecule type" value="Genomic_DNA"/>
</dbReference>
<evidence type="ECO:0000313" key="2">
    <source>
        <dbReference type="EMBL" id="CAF0908433.1"/>
    </source>
</evidence>
<feature type="transmembrane region" description="Helical" evidence="1">
    <location>
        <begin position="64"/>
        <end position="88"/>
    </location>
</feature>
<dbReference type="EMBL" id="CAJOAX010002255">
    <property type="protein sequence ID" value="CAF3782228.1"/>
    <property type="molecule type" value="Genomic_DNA"/>
</dbReference>
<dbReference type="AlphaFoldDB" id="A0A814QTQ7"/>
<dbReference type="EMBL" id="CAJNOO010000331">
    <property type="protein sequence ID" value="CAF0908433.1"/>
    <property type="molecule type" value="Genomic_DNA"/>
</dbReference>
<dbReference type="SUPFAM" id="SSF81321">
    <property type="entry name" value="Family A G protein-coupled receptor-like"/>
    <property type="match status" value="1"/>
</dbReference>
<feature type="transmembrane region" description="Helical" evidence="1">
    <location>
        <begin position="108"/>
        <end position="126"/>
    </location>
</feature>
<keyword evidence="1" id="KW-0812">Transmembrane</keyword>
<dbReference type="Proteomes" id="UP000663882">
    <property type="component" value="Unassembled WGS sequence"/>
</dbReference>
<feature type="transmembrane region" description="Helical" evidence="1">
    <location>
        <begin position="15"/>
        <end position="43"/>
    </location>
</feature>
<name>A0A814QTQ7_9BILA</name>
<dbReference type="Proteomes" id="UP000663864">
    <property type="component" value="Unassembled WGS sequence"/>
</dbReference>
<evidence type="ECO:0000313" key="5">
    <source>
        <dbReference type="EMBL" id="CAF4127018.1"/>
    </source>
</evidence>
<evidence type="ECO:0000256" key="1">
    <source>
        <dbReference type="SAM" id="Phobius"/>
    </source>
</evidence>
<dbReference type="EMBL" id="CAJNOT010000997">
    <property type="protein sequence ID" value="CAF1124969.1"/>
    <property type="molecule type" value="Genomic_DNA"/>
</dbReference>
<sequence length="153" mass="17750">MSPITGVCIYTTDAFYVYTVFFLGIILSGIPILITMTFGILAYRNIRKTIILTRLRIDRQLTMIIFIQVLLTLIGLSPYVIYNAYAIITMNNEKNADRKAKEALASSITYLFGSVAYAGRFYLFMFSSPRFRRTVKDQILWWRRPQRIVPLAR</sequence>
<evidence type="ECO:0008006" key="7">
    <source>
        <dbReference type="Google" id="ProtNLM"/>
    </source>
</evidence>
<evidence type="ECO:0000313" key="4">
    <source>
        <dbReference type="EMBL" id="CAF3782228.1"/>
    </source>
</evidence>
<dbReference type="Proteomes" id="UP000663823">
    <property type="component" value="Unassembled WGS sequence"/>
</dbReference>
<keyword evidence="1" id="KW-1133">Transmembrane helix</keyword>
<comment type="caution">
    <text evidence="3">The sequence shown here is derived from an EMBL/GenBank/DDBJ whole genome shotgun (WGS) entry which is preliminary data.</text>
</comment>
<protein>
    <recommendedName>
        <fullName evidence="7">G-protein coupled receptors family 1 profile domain-containing protein</fullName>
    </recommendedName>
</protein>
<dbReference type="Gene3D" id="1.20.1070.10">
    <property type="entry name" value="Rhodopsin 7-helix transmembrane proteins"/>
    <property type="match status" value="1"/>
</dbReference>
<proteinExistence type="predicted"/>
<dbReference type="Proteomes" id="UP000663836">
    <property type="component" value="Unassembled WGS sequence"/>
</dbReference>
<evidence type="ECO:0000313" key="6">
    <source>
        <dbReference type="Proteomes" id="UP000663864"/>
    </source>
</evidence>
<gene>
    <name evidence="5" type="ORF">JBS370_LOCUS32895</name>
    <name evidence="4" type="ORF">OTI717_LOCUS17249</name>
    <name evidence="2" type="ORF">RFH988_LOCUS9355</name>
    <name evidence="3" type="ORF">ZHD862_LOCUS18835</name>
</gene>
<evidence type="ECO:0000313" key="3">
    <source>
        <dbReference type="EMBL" id="CAF1124969.1"/>
    </source>
</evidence>
<organism evidence="3 6">
    <name type="scientific">Rotaria sordida</name>
    <dbReference type="NCBI Taxonomy" id="392033"/>
    <lineage>
        <taxon>Eukaryota</taxon>
        <taxon>Metazoa</taxon>
        <taxon>Spiralia</taxon>
        <taxon>Gnathifera</taxon>
        <taxon>Rotifera</taxon>
        <taxon>Eurotatoria</taxon>
        <taxon>Bdelloidea</taxon>
        <taxon>Philodinida</taxon>
        <taxon>Philodinidae</taxon>
        <taxon>Rotaria</taxon>
    </lineage>
</organism>
<keyword evidence="1" id="KW-0472">Membrane</keyword>
<reference evidence="3" key="1">
    <citation type="submission" date="2021-02" db="EMBL/GenBank/DDBJ databases">
        <authorList>
            <person name="Nowell W R."/>
        </authorList>
    </citation>
    <scope>NUCLEOTIDE SEQUENCE</scope>
</reference>
<accession>A0A814QTQ7</accession>